<organism evidence="2 3">
    <name type="scientific">Lentilactobacillus buchneri subsp. silagei CD034</name>
    <dbReference type="NCBI Taxonomy" id="1071400"/>
    <lineage>
        <taxon>Bacteria</taxon>
        <taxon>Bacillati</taxon>
        <taxon>Bacillota</taxon>
        <taxon>Bacilli</taxon>
        <taxon>Lactobacillales</taxon>
        <taxon>Lactobacillaceae</taxon>
        <taxon>Lentilactobacillus</taxon>
        <taxon>Lentilactobacillus buchneri subsp. silagei</taxon>
    </lineage>
</organism>
<evidence type="ECO:0000256" key="1">
    <source>
        <dbReference type="SAM" id="Phobius"/>
    </source>
</evidence>
<keyword evidence="1" id="KW-0472">Membrane</keyword>
<sequence length="61" mass="7157">MWKGTNKRAFTVIDSLIGLTIICTFSLFYIQTTHQMNETITNAEKVMTIERQKYEAEIVRE</sequence>
<keyword evidence="1" id="KW-0812">Transmembrane</keyword>
<reference evidence="2 3" key="1">
    <citation type="journal article" date="2012" name="J. Biotechnol.">
        <title>Insights into the completely annotated genome of Lactobacillus buchneri CD034, a strain isolated from stable grass silage.</title>
        <authorList>
            <person name="Heinl S."/>
            <person name="Wibberg D."/>
            <person name="Eikmeyer F."/>
            <person name="Szczepanowski R."/>
            <person name="Blom J."/>
            <person name="Linke B."/>
            <person name="Goesmann A."/>
            <person name="Grabherr R."/>
            <person name="Schwab H."/>
            <person name="Puhler A."/>
            <person name="Schluter A."/>
        </authorList>
    </citation>
    <scope>NUCLEOTIDE SEQUENCE [LARGE SCALE GENOMIC DNA]</scope>
    <source>
        <strain evidence="2 3">CD034</strain>
    </source>
</reference>
<proteinExistence type="predicted"/>
<name>J9W7C6_LENBU</name>
<dbReference type="eggNOG" id="ENOG5030AV7">
    <property type="taxonomic scope" value="Bacteria"/>
</dbReference>
<keyword evidence="1" id="KW-1133">Transmembrane helix</keyword>
<dbReference type="HOGENOM" id="CLU_207175_0_0_9"/>
<accession>J9W7C6</accession>
<dbReference type="PATRIC" id="fig|1071400.3.peg.1039"/>
<feature type="transmembrane region" description="Helical" evidence="1">
    <location>
        <begin position="12"/>
        <end position="30"/>
    </location>
</feature>
<dbReference type="OrthoDB" id="2327330at2"/>
<evidence type="ECO:0000313" key="3">
    <source>
        <dbReference type="Proteomes" id="UP000007332"/>
    </source>
</evidence>
<evidence type="ECO:0000313" key="2">
    <source>
        <dbReference type="EMBL" id="AFS00126.1"/>
    </source>
</evidence>
<dbReference type="Proteomes" id="UP000007332">
    <property type="component" value="Chromosome"/>
</dbReference>
<keyword evidence="3" id="KW-1185">Reference proteome</keyword>
<dbReference type="STRING" id="1071400.LBUCD034_1085"/>
<gene>
    <name evidence="2" type="ORF">LBUCD034_1085</name>
</gene>
<dbReference type="KEGG" id="lbn:LBUCD034_1085"/>
<dbReference type="EMBL" id="CP003043">
    <property type="protein sequence ID" value="AFS00126.1"/>
    <property type="molecule type" value="Genomic_DNA"/>
</dbReference>
<dbReference type="AlphaFoldDB" id="J9W7C6"/>
<dbReference type="RefSeq" id="WP_014939876.1">
    <property type="nucleotide sequence ID" value="NC_018610.1"/>
</dbReference>
<protein>
    <submittedName>
        <fullName evidence="2">Uncharacterized protein</fullName>
    </submittedName>
</protein>